<dbReference type="Proteomes" id="UP000765507">
    <property type="component" value="Unassembled WGS sequence"/>
</dbReference>
<dbReference type="EMBL" id="JAHGAV010002146">
    <property type="protein sequence ID" value="KAG6921391.1"/>
    <property type="molecule type" value="Genomic_DNA"/>
</dbReference>
<protein>
    <submittedName>
        <fullName evidence="2">Uncharacterized protein</fullName>
    </submittedName>
</protein>
<sequence>MRDTENSRESSGSESPSSGHEILGETRGQSECGESTEGVQDPAAHTGINMLDTVHLLDRLSQSPHRCINCGK</sequence>
<reference evidence="2 3" key="1">
    <citation type="journal article" date="2020" name="G3 (Bethesda)">
        <title>Draft Genome of the Common Snapping Turtle, Chelydra serpentina, a Model for Phenotypic Plasticity in Reptiles.</title>
        <authorList>
            <person name="Das D."/>
            <person name="Singh S.K."/>
            <person name="Bierstedt J."/>
            <person name="Erickson A."/>
            <person name="Galli G.L.J."/>
            <person name="Crossley D.A. 2nd"/>
            <person name="Rhen T."/>
        </authorList>
    </citation>
    <scope>NUCLEOTIDE SEQUENCE [LARGE SCALE GENOMIC DNA]</scope>
    <source>
        <strain evidence="2">KW</strain>
    </source>
</reference>
<feature type="compositionally biased region" description="Low complexity" evidence="1">
    <location>
        <begin position="9"/>
        <end position="19"/>
    </location>
</feature>
<evidence type="ECO:0000256" key="1">
    <source>
        <dbReference type="SAM" id="MobiDB-lite"/>
    </source>
</evidence>
<feature type="region of interest" description="Disordered" evidence="1">
    <location>
        <begin position="1"/>
        <end position="46"/>
    </location>
</feature>
<evidence type="ECO:0000313" key="2">
    <source>
        <dbReference type="EMBL" id="KAG6921391.1"/>
    </source>
</evidence>
<evidence type="ECO:0000313" key="3">
    <source>
        <dbReference type="Proteomes" id="UP000765507"/>
    </source>
</evidence>
<dbReference type="AlphaFoldDB" id="A0A8T1RXQ5"/>
<name>A0A8T1RXQ5_CHESE</name>
<comment type="caution">
    <text evidence="2">The sequence shown here is derived from an EMBL/GenBank/DDBJ whole genome shotgun (WGS) entry which is preliminary data.</text>
</comment>
<proteinExistence type="predicted"/>
<organism evidence="2 3">
    <name type="scientific">Chelydra serpentina</name>
    <name type="common">Snapping turtle</name>
    <name type="synonym">Testudo serpentina</name>
    <dbReference type="NCBI Taxonomy" id="8475"/>
    <lineage>
        <taxon>Eukaryota</taxon>
        <taxon>Metazoa</taxon>
        <taxon>Chordata</taxon>
        <taxon>Craniata</taxon>
        <taxon>Vertebrata</taxon>
        <taxon>Euteleostomi</taxon>
        <taxon>Archelosauria</taxon>
        <taxon>Testudinata</taxon>
        <taxon>Testudines</taxon>
        <taxon>Cryptodira</taxon>
        <taxon>Durocryptodira</taxon>
        <taxon>Americhelydia</taxon>
        <taxon>Chelydroidea</taxon>
        <taxon>Chelydridae</taxon>
        <taxon>Chelydra</taxon>
    </lineage>
</organism>
<gene>
    <name evidence="2" type="ORF">G0U57_008013</name>
</gene>
<keyword evidence="3" id="KW-1185">Reference proteome</keyword>
<feature type="non-terminal residue" evidence="2">
    <location>
        <position position="1"/>
    </location>
</feature>
<accession>A0A8T1RXQ5</accession>